<dbReference type="VEuPathDB" id="PiroplasmaDB:BOVATA_030040"/>
<keyword evidence="2" id="KW-1185">Reference proteome</keyword>
<dbReference type="Proteomes" id="UP000236319">
    <property type="component" value="Unassembled WGS sequence"/>
</dbReference>
<proteinExistence type="predicted"/>
<comment type="caution">
    <text evidence="1">The sequence shown here is derived from an EMBL/GenBank/DDBJ whole genome shotgun (WGS) entry which is preliminary data.</text>
</comment>
<accession>A0A2H6KET8</accession>
<dbReference type="GeneID" id="39875281"/>
<evidence type="ECO:0000313" key="1">
    <source>
        <dbReference type="EMBL" id="GBE61511.1"/>
    </source>
</evidence>
<dbReference type="EMBL" id="BDSA01000003">
    <property type="protein sequence ID" value="GBE61511.1"/>
    <property type="molecule type" value="Genomic_DNA"/>
</dbReference>
<dbReference type="GO" id="GO:0016301">
    <property type="term" value="F:kinase activity"/>
    <property type="evidence" value="ECO:0007669"/>
    <property type="project" value="UniProtKB-KW"/>
</dbReference>
<organism evidence="1 2">
    <name type="scientific">Babesia ovata</name>
    <dbReference type="NCBI Taxonomy" id="189622"/>
    <lineage>
        <taxon>Eukaryota</taxon>
        <taxon>Sar</taxon>
        <taxon>Alveolata</taxon>
        <taxon>Apicomplexa</taxon>
        <taxon>Aconoidasida</taxon>
        <taxon>Piroplasmida</taxon>
        <taxon>Babesiidae</taxon>
        <taxon>Babesia</taxon>
    </lineage>
</organism>
<protein>
    <submittedName>
        <fullName evidence="1">Phosphatidylinositol 4-phosphate 5-kinase 1, putative</fullName>
    </submittedName>
</protein>
<dbReference type="RefSeq" id="XP_028867754.1">
    <property type="nucleotide sequence ID" value="XM_029011921.1"/>
</dbReference>
<dbReference type="OrthoDB" id="10676003at2759"/>
<evidence type="ECO:0000313" key="2">
    <source>
        <dbReference type="Proteomes" id="UP000236319"/>
    </source>
</evidence>
<keyword evidence="1" id="KW-0418">Kinase</keyword>
<dbReference type="AlphaFoldDB" id="A0A2H6KET8"/>
<name>A0A2H6KET8_9APIC</name>
<reference evidence="1 2" key="1">
    <citation type="journal article" date="2017" name="BMC Genomics">
        <title>Whole-genome assembly of Babesia ovata and comparative genomics between closely related pathogens.</title>
        <authorList>
            <person name="Yamagishi J."/>
            <person name="Asada M."/>
            <person name="Hakimi H."/>
            <person name="Tanaka T.Q."/>
            <person name="Sugimoto C."/>
            <person name="Kawazu S."/>
        </authorList>
    </citation>
    <scope>NUCLEOTIDE SEQUENCE [LARGE SCALE GENOMIC DNA]</scope>
    <source>
        <strain evidence="1 2">Miyake</strain>
    </source>
</reference>
<keyword evidence="1" id="KW-0808">Transferase</keyword>
<sequence>MAWRVKYVEEIRFVFHSPVPRRSSLALEHQRDRRGLDRHLACLLVEARVSVPYEAGVEPLCSVWIGEPAVVDEPIAADAYVAYELRLAHQRGHEAEAEPVPRQPFLEDVEALRADILVQALDVAYTLDACLLRFHNGLLDGLGVFVLDEDLHILEWRLLHGPGIVFHDVSGAEARYRFCSLGVIGGPVGVDPTAEILVKDGTDVVPKLIIQLLVHSEPSEVRKRSDSAEIPKKPSPQESNCRRVLIASFNLNLPRRR</sequence>
<gene>
    <name evidence="1" type="ORF">BOVATA_030040</name>
</gene>